<dbReference type="Pfam" id="PF11500">
    <property type="entry name" value="Cut12"/>
    <property type="match status" value="1"/>
</dbReference>
<reference evidence="4" key="2">
    <citation type="submission" date="2010-07" db="EMBL/GenBank/DDBJ databases">
        <authorList>
            <consortium name="The Broad Institute Genome Sequencing Platform"/>
            <consortium name="Broad Institute Genome Sequencing Center for Infectious Disease"/>
            <person name="Ma L.-J."/>
            <person name="Dead R."/>
            <person name="Young S."/>
            <person name="Zeng Q."/>
            <person name="Koehrsen M."/>
            <person name="Alvarado L."/>
            <person name="Berlin A."/>
            <person name="Chapman S.B."/>
            <person name="Chen Z."/>
            <person name="Freedman E."/>
            <person name="Gellesch M."/>
            <person name="Goldberg J."/>
            <person name="Griggs A."/>
            <person name="Gujja S."/>
            <person name="Heilman E.R."/>
            <person name="Heiman D."/>
            <person name="Hepburn T."/>
            <person name="Howarth C."/>
            <person name="Jen D."/>
            <person name="Larson L."/>
            <person name="Mehta T."/>
            <person name="Neiman D."/>
            <person name="Pearson M."/>
            <person name="Roberts A."/>
            <person name="Saif S."/>
            <person name="Shea T."/>
            <person name="Shenoy N."/>
            <person name="Sisk P."/>
            <person name="Stolte C."/>
            <person name="Sykes S."/>
            <person name="Walk T."/>
            <person name="White J."/>
            <person name="Yandava C."/>
            <person name="Haas B."/>
            <person name="Nusbaum C."/>
            <person name="Birren B."/>
        </authorList>
    </citation>
    <scope>NUCLEOTIDE SEQUENCE</scope>
    <source>
        <strain evidence="4">R3-111a-1</strain>
    </source>
</reference>
<feature type="compositionally biased region" description="Polar residues" evidence="2">
    <location>
        <begin position="172"/>
        <end position="183"/>
    </location>
</feature>
<feature type="region of interest" description="Disordered" evidence="2">
    <location>
        <begin position="843"/>
        <end position="899"/>
    </location>
</feature>
<keyword evidence="6" id="KW-1185">Reference proteome</keyword>
<evidence type="ECO:0000313" key="6">
    <source>
        <dbReference type="Proteomes" id="UP000006039"/>
    </source>
</evidence>
<feature type="region of interest" description="Disordered" evidence="2">
    <location>
        <begin position="483"/>
        <end position="516"/>
    </location>
</feature>
<gene>
    <name evidence="5" type="primary">20347664</name>
    <name evidence="4" type="ORF">GGTG_07206</name>
</gene>
<protein>
    <recommendedName>
        <fullName evidence="3">Spindle pole body-associated protein cut12 domain-containing protein</fullName>
    </recommendedName>
</protein>
<evidence type="ECO:0000313" key="4">
    <source>
        <dbReference type="EMBL" id="EJT77294.1"/>
    </source>
</evidence>
<dbReference type="VEuPathDB" id="FungiDB:GGTG_07206"/>
<reference evidence="6" key="1">
    <citation type="submission" date="2010-07" db="EMBL/GenBank/DDBJ databases">
        <title>The genome sequence of Gaeumannomyces graminis var. tritici strain R3-111a-1.</title>
        <authorList>
            <consortium name="The Broad Institute Genome Sequencing Platform"/>
            <person name="Ma L.-J."/>
            <person name="Dead R."/>
            <person name="Young S."/>
            <person name="Zeng Q."/>
            <person name="Koehrsen M."/>
            <person name="Alvarado L."/>
            <person name="Berlin A."/>
            <person name="Chapman S.B."/>
            <person name="Chen Z."/>
            <person name="Freedman E."/>
            <person name="Gellesch M."/>
            <person name="Goldberg J."/>
            <person name="Griggs A."/>
            <person name="Gujja S."/>
            <person name="Heilman E.R."/>
            <person name="Heiman D."/>
            <person name="Hepburn T."/>
            <person name="Howarth C."/>
            <person name="Jen D."/>
            <person name="Larson L."/>
            <person name="Mehta T."/>
            <person name="Neiman D."/>
            <person name="Pearson M."/>
            <person name="Roberts A."/>
            <person name="Saif S."/>
            <person name="Shea T."/>
            <person name="Shenoy N."/>
            <person name="Sisk P."/>
            <person name="Stolte C."/>
            <person name="Sykes S."/>
            <person name="Walk T."/>
            <person name="White J."/>
            <person name="Yandava C."/>
            <person name="Haas B."/>
            <person name="Nusbaum C."/>
            <person name="Birren B."/>
        </authorList>
    </citation>
    <scope>NUCLEOTIDE SEQUENCE [LARGE SCALE GENOMIC DNA]</scope>
    <source>
        <strain evidence="6">R3-111a-1</strain>
    </source>
</reference>
<sequence>MLGWMLNRGGRASEAPDDTLVDQPDTPAPVFAARALKSALFGTPAPATRSEKPKKQPQQQQSANAPALGTPAKQRPQSILLTPGVGTARRKRVSFGNDVAPADGKNGSKSGLPDDCPGKFPSPWVAPAQADDSEDSTAARRPRTSLTEKLENSRKFKPQPRQQDADGDRTKPSQAASIFTSTKDTAEERASDLAEAIWEDNDDQPEASDRERDVTVDLNEPCSGSGRFWKGEYTRYHDEARAEMEKLVRYKNLAKSYAKIKDGEALELNKRLHEEQAKVAAMETQVAELTRRIAKSHMNGAGGGADDGGDQAEILRDLTRQATLATQYRAQVKELEAIIKEGQAAAAAGSPEPETPRRRNGSRVVSPRSNQALIESQRQLKRAREQVRELEGLKSDLRAVERRVDEMQSAKERAEAELDESKAKAKDAAAKLAVVEDRARRKTEALEQLQEDHSKLREESRKVAREAKAELRAKNEEIARLKKALESNKTDSIPVAQEPSEQSDDVLTPYTPGPADVDWTVNVTQMELEQGTPIRMVGRRHKATEVSQPATPLREEPRTRRQARAAVEVTYDEPPKAPADDAPIDLDDSTPRPSRRGPKLEDRPTERHHRASRRVATNDEDVGKEDWTRLLDQIKPNLDTTQPPERHQRASRRTTTRSDAPEEVKPTATRHFRRSSAAASDDDALGGGESSLRERLRSHSRTAQRFFTGAATGTTTRSRRRRDSATGLSEREEQAEGAVAHGDDDDLFKPKPVRHSVDAGVPAGSTPRAHLTTRRTSTSRPVSSVEPSSRPADAELDRRTTRTAPAATNGPVTVPSRRSVDEEEPQIDLLSDRFARLGGAVTKPAPRAEAAADTSMAATVGNTTRGTTLPPDRHAAAMARLQKRREERRRALDKENIRP</sequence>
<dbReference type="EnsemblFungi" id="EJT77294">
    <property type="protein sequence ID" value="EJT77294"/>
    <property type="gene ID" value="GGTG_07206"/>
</dbReference>
<evidence type="ECO:0000256" key="2">
    <source>
        <dbReference type="SAM" id="MobiDB-lite"/>
    </source>
</evidence>
<dbReference type="GeneID" id="20347664"/>
<feature type="compositionally biased region" description="Low complexity" evidence="2">
    <location>
        <begin position="703"/>
        <end position="716"/>
    </location>
</feature>
<dbReference type="Proteomes" id="UP000006039">
    <property type="component" value="Unassembled WGS sequence"/>
</dbReference>
<dbReference type="STRING" id="644352.J3P109"/>
<reference evidence="4" key="3">
    <citation type="submission" date="2010-09" db="EMBL/GenBank/DDBJ databases">
        <title>Annotation of Gaeumannomyces graminis var. tritici R3-111a-1.</title>
        <authorList>
            <consortium name="The Broad Institute Genome Sequencing Platform"/>
            <person name="Ma L.-J."/>
            <person name="Dead R."/>
            <person name="Young S.K."/>
            <person name="Zeng Q."/>
            <person name="Gargeya S."/>
            <person name="Fitzgerald M."/>
            <person name="Haas B."/>
            <person name="Abouelleil A."/>
            <person name="Alvarado L."/>
            <person name="Arachchi H.M."/>
            <person name="Berlin A."/>
            <person name="Brown A."/>
            <person name="Chapman S.B."/>
            <person name="Chen Z."/>
            <person name="Dunbar C."/>
            <person name="Freedman E."/>
            <person name="Gearin G."/>
            <person name="Gellesch M."/>
            <person name="Goldberg J."/>
            <person name="Griggs A."/>
            <person name="Gujja S."/>
            <person name="Heiman D."/>
            <person name="Howarth C."/>
            <person name="Larson L."/>
            <person name="Lui A."/>
            <person name="MacDonald P.J.P."/>
            <person name="Mehta T."/>
            <person name="Montmayeur A."/>
            <person name="Murphy C."/>
            <person name="Neiman D."/>
            <person name="Pearson M."/>
            <person name="Priest M."/>
            <person name="Roberts A."/>
            <person name="Saif S."/>
            <person name="Shea T."/>
            <person name="Shenoy N."/>
            <person name="Sisk P."/>
            <person name="Stolte C."/>
            <person name="Sykes S."/>
            <person name="Yandava C."/>
            <person name="Wortman J."/>
            <person name="Nusbaum C."/>
            <person name="Birren B."/>
        </authorList>
    </citation>
    <scope>NUCLEOTIDE SEQUENCE</scope>
    <source>
        <strain evidence="4">R3-111a-1</strain>
    </source>
</reference>
<feature type="compositionally biased region" description="Acidic residues" evidence="2">
    <location>
        <begin position="197"/>
        <end position="206"/>
    </location>
</feature>
<dbReference type="EMBL" id="GL385397">
    <property type="protein sequence ID" value="EJT77294.1"/>
    <property type="molecule type" value="Genomic_DNA"/>
</dbReference>
<dbReference type="AlphaFoldDB" id="J3P109"/>
<feature type="domain" description="Spindle pole body-associated protein cut12" evidence="3">
    <location>
        <begin position="140"/>
        <end position="298"/>
    </location>
</feature>
<feature type="compositionally biased region" description="Basic and acidic residues" evidence="2">
    <location>
        <begin position="884"/>
        <end position="899"/>
    </location>
</feature>
<feature type="coiled-coil region" evidence="1">
    <location>
        <begin position="265"/>
        <end position="292"/>
    </location>
</feature>
<dbReference type="eggNOG" id="ENOG502S2W9">
    <property type="taxonomic scope" value="Eukaryota"/>
</dbReference>
<dbReference type="OrthoDB" id="5383703at2759"/>
<evidence type="ECO:0000313" key="5">
    <source>
        <dbReference type="EnsemblFungi" id="EJT77294"/>
    </source>
</evidence>
<keyword evidence="1" id="KW-0175">Coiled coil</keyword>
<dbReference type="InterPro" id="IPR021589">
    <property type="entry name" value="Cut12"/>
</dbReference>
<accession>J3P109</accession>
<evidence type="ECO:0000259" key="3">
    <source>
        <dbReference type="Pfam" id="PF11500"/>
    </source>
</evidence>
<feature type="region of interest" description="Disordered" evidence="2">
    <location>
        <begin position="439"/>
        <end position="466"/>
    </location>
</feature>
<feature type="region of interest" description="Disordered" evidence="2">
    <location>
        <begin position="406"/>
        <end position="426"/>
    </location>
</feature>
<feature type="region of interest" description="Disordered" evidence="2">
    <location>
        <begin position="530"/>
        <end position="825"/>
    </location>
</feature>
<feature type="region of interest" description="Disordered" evidence="2">
    <location>
        <begin position="343"/>
        <end position="370"/>
    </location>
</feature>
<evidence type="ECO:0000256" key="1">
    <source>
        <dbReference type="SAM" id="Coils"/>
    </source>
</evidence>
<feature type="region of interest" description="Disordered" evidence="2">
    <location>
        <begin position="1"/>
        <end position="229"/>
    </location>
</feature>
<proteinExistence type="predicted"/>
<dbReference type="HOGENOM" id="CLU_007643_2_0_1"/>
<dbReference type="RefSeq" id="XP_009223294.1">
    <property type="nucleotide sequence ID" value="XM_009225030.1"/>
</dbReference>
<name>J3P109_GAET3</name>
<organism evidence="4">
    <name type="scientific">Gaeumannomyces tritici (strain R3-111a-1)</name>
    <name type="common">Wheat and barley take-all root rot fungus</name>
    <name type="synonym">Gaeumannomyces graminis var. tritici</name>
    <dbReference type="NCBI Taxonomy" id="644352"/>
    <lineage>
        <taxon>Eukaryota</taxon>
        <taxon>Fungi</taxon>
        <taxon>Dikarya</taxon>
        <taxon>Ascomycota</taxon>
        <taxon>Pezizomycotina</taxon>
        <taxon>Sordariomycetes</taxon>
        <taxon>Sordariomycetidae</taxon>
        <taxon>Magnaporthales</taxon>
        <taxon>Magnaporthaceae</taxon>
        <taxon>Gaeumannomyces</taxon>
    </lineage>
</organism>
<reference evidence="5" key="5">
    <citation type="submission" date="2018-04" db="UniProtKB">
        <authorList>
            <consortium name="EnsemblFungi"/>
        </authorList>
    </citation>
    <scope>IDENTIFICATION</scope>
    <source>
        <strain evidence="5">R3-111a-1</strain>
    </source>
</reference>
<feature type="compositionally biased region" description="Low complexity" evidence="2">
    <location>
        <begin position="774"/>
        <end position="791"/>
    </location>
</feature>
<reference evidence="5" key="4">
    <citation type="journal article" date="2015" name="G3 (Bethesda)">
        <title>Genome sequences of three phytopathogenic species of the Magnaporthaceae family of fungi.</title>
        <authorList>
            <person name="Okagaki L.H."/>
            <person name="Nunes C.C."/>
            <person name="Sailsbery J."/>
            <person name="Clay B."/>
            <person name="Brown D."/>
            <person name="John T."/>
            <person name="Oh Y."/>
            <person name="Young N."/>
            <person name="Fitzgerald M."/>
            <person name="Haas B.J."/>
            <person name="Zeng Q."/>
            <person name="Young S."/>
            <person name="Adiconis X."/>
            <person name="Fan L."/>
            <person name="Levin J.Z."/>
            <person name="Mitchell T.K."/>
            <person name="Okubara P.A."/>
            <person name="Farman M.L."/>
            <person name="Kohn L.M."/>
            <person name="Birren B."/>
            <person name="Ma L.-J."/>
            <person name="Dean R.A."/>
        </authorList>
    </citation>
    <scope>NUCLEOTIDE SEQUENCE</scope>
    <source>
        <strain evidence="5">R3-111a-1</strain>
    </source>
</reference>
<feature type="compositionally biased region" description="Low complexity" evidence="2">
    <location>
        <begin position="848"/>
        <end position="858"/>
    </location>
</feature>